<dbReference type="PANTHER" id="PTHR33609:SF1">
    <property type="entry name" value="TRANSPOSASE"/>
    <property type="match status" value="1"/>
</dbReference>
<evidence type="ECO:0000313" key="2">
    <source>
        <dbReference type="Proteomes" id="UP000476332"/>
    </source>
</evidence>
<dbReference type="GO" id="GO:0004803">
    <property type="term" value="F:transposase activity"/>
    <property type="evidence" value="ECO:0007669"/>
    <property type="project" value="InterPro"/>
</dbReference>
<dbReference type="InterPro" id="IPR052546">
    <property type="entry name" value="Transposase_8_domain"/>
</dbReference>
<accession>A0A6L9MK16</accession>
<keyword evidence="2" id="KW-1185">Reference proteome</keyword>
<dbReference type="GO" id="GO:0003677">
    <property type="term" value="F:DNA binding"/>
    <property type="evidence" value="ECO:0007669"/>
    <property type="project" value="InterPro"/>
</dbReference>
<dbReference type="RefSeq" id="WP_163044761.1">
    <property type="nucleotide sequence ID" value="NZ_JAAAMJ010000011.1"/>
</dbReference>
<gene>
    <name evidence="1" type="ORF">GTW51_14625</name>
</gene>
<dbReference type="SUPFAM" id="SSF46689">
    <property type="entry name" value="Homeodomain-like"/>
    <property type="match status" value="1"/>
</dbReference>
<reference evidence="1 2" key="1">
    <citation type="submission" date="2020-01" db="EMBL/GenBank/DDBJ databases">
        <title>Genomes of bacteria type strains.</title>
        <authorList>
            <person name="Chen J."/>
            <person name="Zhu S."/>
            <person name="Chen J."/>
        </authorList>
    </citation>
    <scope>NUCLEOTIDE SEQUENCE [LARGE SCALE GENOMIC DNA]</scope>
    <source>
        <strain evidence="1 2">KCTC 52919</strain>
    </source>
</reference>
<dbReference type="GO" id="GO:0006313">
    <property type="term" value="P:DNA transposition"/>
    <property type="evidence" value="ECO:0007669"/>
    <property type="project" value="InterPro"/>
</dbReference>
<evidence type="ECO:0000313" key="1">
    <source>
        <dbReference type="EMBL" id="NDV87938.1"/>
    </source>
</evidence>
<proteinExistence type="predicted"/>
<dbReference type="Pfam" id="PF01527">
    <property type="entry name" value="HTH_Tnp_1"/>
    <property type="match status" value="1"/>
</dbReference>
<dbReference type="EMBL" id="JAAAMJ010000011">
    <property type="protein sequence ID" value="NDV87938.1"/>
    <property type="molecule type" value="Genomic_DNA"/>
</dbReference>
<dbReference type="Proteomes" id="UP000476332">
    <property type="component" value="Unassembled WGS sequence"/>
</dbReference>
<protein>
    <submittedName>
        <fullName evidence="1">Transposase</fullName>
    </submittedName>
</protein>
<name>A0A6L9MK16_9HYPH</name>
<dbReference type="AlphaFoldDB" id="A0A6L9MK16"/>
<dbReference type="PANTHER" id="PTHR33609">
    <property type="entry name" value="LOW CALCIUM RESPONSE LOCUS PROTEIN S"/>
    <property type="match status" value="1"/>
</dbReference>
<comment type="caution">
    <text evidence="1">The sequence shown here is derived from an EMBL/GenBank/DDBJ whole genome shotgun (WGS) entry which is preliminary data.</text>
</comment>
<dbReference type="InterPro" id="IPR002514">
    <property type="entry name" value="Transposase_8"/>
</dbReference>
<organism evidence="1 2">
    <name type="scientific">Aurantimonas aggregata</name>
    <dbReference type="NCBI Taxonomy" id="2047720"/>
    <lineage>
        <taxon>Bacteria</taxon>
        <taxon>Pseudomonadati</taxon>
        <taxon>Pseudomonadota</taxon>
        <taxon>Alphaproteobacteria</taxon>
        <taxon>Hyphomicrobiales</taxon>
        <taxon>Aurantimonadaceae</taxon>
        <taxon>Aurantimonas</taxon>
    </lineage>
</organism>
<dbReference type="InterPro" id="IPR009057">
    <property type="entry name" value="Homeodomain-like_sf"/>
</dbReference>
<sequence>MRRSNHTDAEIMSLLREAEQGVPIKHICATAYVSVRTFYRWRKQLGGLQPDAIRRLRTLEMENQHLRVLVGQLKGSNPDGVWSGWKQGDGSVARSECGLPGAVACDAAMAPAAGCHRGSGASSGRFASLRAGRC</sequence>